<evidence type="ECO:0000256" key="6">
    <source>
        <dbReference type="ARBA" id="ARBA00023186"/>
    </source>
</evidence>
<evidence type="ECO:0000256" key="5">
    <source>
        <dbReference type="ARBA" id="ARBA00022764"/>
    </source>
</evidence>
<keyword evidence="5" id="KW-0574">Periplasm</keyword>
<feature type="domain" description="Pili assembly chaperone C-terminal" evidence="10">
    <location>
        <begin position="172"/>
        <end position="230"/>
    </location>
</feature>
<dbReference type="EMBL" id="FOLW01000017">
    <property type="protein sequence ID" value="SFD41169.1"/>
    <property type="molecule type" value="Genomic_DNA"/>
</dbReference>
<dbReference type="Pfam" id="PF00345">
    <property type="entry name" value="PapD_N"/>
    <property type="match status" value="1"/>
</dbReference>
<dbReference type="SUPFAM" id="SSF49354">
    <property type="entry name" value="PapD-like"/>
    <property type="match status" value="1"/>
</dbReference>
<dbReference type="InterPro" id="IPR036316">
    <property type="entry name" value="Pili_assmbl_chap_C_dom_sf"/>
</dbReference>
<evidence type="ECO:0000256" key="8">
    <source>
        <dbReference type="RuleBase" id="RU003918"/>
    </source>
</evidence>
<dbReference type="InterPro" id="IPR016148">
    <property type="entry name" value="Pili_assmbl_chaperone_C"/>
</dbReference>
<organism evidence="11 12">
    <name type="scientific">Pragia fontium DSM 5563 = ATCC 49100</name>
    <dbReference type="NCBI Taxonomy" id="1122977"/>
    <lineage>
        <taxon>Bacteria</taxon>
        <taxon>Pseudomonadati</taxon>
        <taxon>Pseudomonadota</taxon>
        <taxon>Gammaproteobacteria</taxon>
        <taxon>Enterobacterales</taxon>
        <taxon>Budviciaceae</taxon>
        <taxon>Pragia</taxon>
    </lineage>
</organism>
<keyword evidence="7" id="KW-0393">Immunoglobulin domain</keyword>
<dbReference type="GO" id="GO:0030288">
    <property type="term" value="C:outer membrane-bounded periplasmic space"/>
    <property type="evidence" value="ECO:0007669"/>
    <property type="project" value="InterPro"/>
</dbReference>
<keyword evidence="4" id="KW-0732">Signal</keyword>
<dbReference type="InterPro" id="IPR001829">
    <property type="entry name" value="Pili_assmbl_chaperone_bac"/>
</dbReference>
<evidence type="ECO:0000256" key="7">
    <source>
        <dbReference type="ARBA" id="ARBA00023319"/>
    </source>
</evidence>
<dbReference type="AlphaFoldDB" id="A0AAJ4WDF2"/>
<evidence type="ECO:0000256" key="3">
    <source>
        <dbReference type="ARBA" id="ARBA00022558"/>
    </source>
</evidence>
<dbReference type="InterPro" id="IPR008962">
    <property type="entry name" value="PapD-like_sf"/>
</dbReference>
<name>A0AAJ4WDF2_9GAMM</name>
<keyword evidence="3" id="KW-1029">Fimbrium biogenesis</keyword>
<evidence type="ECO:0000313" key="11">
    <source>
        <dbReference type="EMBL" id="SFD41169.1"/>
    </source>
</evidence>
<comment type="subcellular location">
    <subcellularLocation>
        <location evidence="1 8">Periplasm</location>
    </subcellularLocation>
</comment>
<evidence type="ECO:0000256" key="4">
    <source>
        <dbReference type="ARBA" id="ARBA00022729"/>
    </source>
</evidence>
<protein>
    <submittedName>
        <fullName evidence="11">Fimbrial chaperone protein</fullName>
    </submittedName>
</protein>
<feature type="domain" description="Pili assembly chaperone N-terminal" evidence="9">
    <location>
        <begin position="29"/>
        <end position="150"/>
    </location>
</feature>
<comment type="similarity">
    <text evidence="2 8">Belongs to the periplasmic pilus chaperone family.</text>
</comment>
<evidence type="ECO:0000256" key="2">
    <source>
        <dbReference type="ARBA" id="ARBA00007399"/>
    </source>
</evidence>
<evidence type="ECO:0000256" key="1">
    <source>
        <dbReference type="ARBA" id="ARBA00004418"/>
    </source>
</evidence>
<dbReference type="Proteomes" id="UP000226420">
    <property type="component" value="Unassembled WGS sequence"/>
</dbReference>
<dbReference type="InterPro" id="IPR013783">
    <property type="entry name" value="Ig-like_fold"/>
</dbReference>
<dbReference type="Gene3D" id="2.60.40.10">
    <property type="entry name" value="Immunoglobulins"/>
    <property type="match status" value="2"/>
</dbReference>
<dbReference type="PRINTS" id="PR00969">
    <property type="entry name" value="CHAPERONPILI"/>
</dbReference>
<evidence type="ECO:0000259" key="10">
    <source>
        <dbReference type="Pfam" id="PF02753"/>
    </source>
</evidence>
<reference evidence="11 12" key="1">
    <citation type="submission" date="2016-10" db="EMBL/GenBank/DDBJ databases">
        <authorList>
            <person name="Varghese N."/>
            <person name="Submissions S."/>
        </authorList>
    </citation>
    <scope>NUCLEOTIDE SEQUENCE [LARGE SCALE GENOMIC DNA]</scope>
    <source>
        <strain evidence="11 12">DSM 5563</strain>
    </source>
</reference>
<dbReference type="InterPro" id="IPR050643">
    <property type="entry name" value="Periplasmic_pilus_chap"/>
</dbReference>
<comment type="caution">
    <text evidence="11">The sequence shown here is derived from an EMBL/GenBank/DDBJ whole genome shotgun (WGS) entry which is preliminary data.</text>
</comment>
<sequence>MHITQRGLTGALFLCLSTLCNFIVRADSGIHLNQTRVIYSGANSIQNVTIGNQGGQLYLLQSSVQLSLDNSNPAPFMVTPPLARLAANSSNVLRILRQGDTPLPEDRESLFYLSVLAIPSLPGDVSIAEQSRLSMGLRFLLKLFYRPQGLSVTPEQTYCQLQLSQNGHRVRITNPGPYFLTFSQLTLGYQVVDLERYPSMIPPMSYQDYPITQAISQAYWQLITDYGGASARCQSSLLTRREAP</sequence>
<dbReference type="PANTHER" id="PTHR30251:SF2">
    <property type="entry name" value="FIMBRIAL CHAPERONE YADV-RELATED"/>
    <property type="match status" value="1"/>
</dbReference>
<evidence type="ECO:0000313" key="12">
    <source>
        <dbReference type="Proteomes" id="UP000226420"/>
    </source>
</evidence>
<dbReference type="Pfam" id="PF02753">
    <property type="entry name" value="PapD_C"/>
    <property type="match status" value="1"/>
</dbReference>
<evidence type="ECO:0000259" key="9">
    <source>
        <dbReference type="Pfam" id="PF00345"/>
    </source>
</evidence>
<dbReference type="SUPFAM" id="SSF49584">
    <property type="entry name" value="Periplasmic chaperone C-domain"/>
    <property type="match status" value="1"/>
</dbReference>
<dbReference type="RefSeq" id="WP_053007584.1">
    <property type="nucleotide sequence ID" value="NZ_FOLW01000017.1"/>
</dbReference>
<gene>
    <name evidence="11" type="ORF">SAMN02745723_1177</name>
</gene>
<dbReference type="GO" id="GO:0071555">
    <property type="term" value="P:cell wall organization"/>
    <property type="evidence" value="ECO:0007669"/>
    <property type="project" value="InterPro"/>
</dbReference>
<proteinExistence type="inferred from homology"/>
<dbReference type="InterPro" id="IPR016147">
    <property type="entry name" value="Pili_assmbl_chaperone_N"/>
</dbReference>
<dbReference type="PANTHER" id="PTHR30251">
    <property type="entry name" value="PILUS ASSEMBLY CHAPERONE"/>
    <property type="match status" value="1"/>
</dbReference>
<dbReference type="InterPro" id="IPR018046">
    <property type="entry name" value="Pili_assmbl_chaperone_CS"/>
</dbReference>
<keyword evidence="6 8" id="KW-0143">Chaperone</keyword>
<accession>A0AAJ4WDF2</accession>
<dbReference type="PROSITE" id="PS00635">
    <property type="entry name" value="PILI_CHAPERONE"/>
    <property type="match status" value="1"/>
</dbReference>